<dbReference type="InterPro" id="IPR001322">
    <property type="entry name" value="Lamin_tail_dom"/>
</dbReference>
<gene>
    <name evidence="2" type="ORF">ENL41_00290</name>
</gene>
<name>A0A7C5DZ23_UNCW3</name>
<feature type="domain" description="LTD" evidence="1">
    <location>
        <begin position="6"/>
        <end position="119"/>
    </location>
</feature>
<dbReference type="Pfam" id="PF00932">
    <property type="entry name" value="LTD"/>
    <property type="match status" value="1"/>
</dbReference>
<protein>
    <submittedName>
        <fullName evidence="2">Lamin tail domain-containing protein</fullName>
    </submittedName>
</protein>
<dbReference type="SUPFAM" id="SSF74853">
    <property type="entry name" value="Lamin A/C globular tail domain"/>
    <property type="match status" value="1"/>
</dbReference>
<dbReference type="AlphaFoldDB" id="A0A7C5DZ23"/>
<accession>A0A7C5DZ23</accession>
<proteinExistence type="predicted"/>
<evidence type="ECO:0000313" key="2">
    <source>
        <dbReference type="EMBL" id="HHF57845.1"/>
    </source>
</evidence>
<sequence>MISLFFLIFSTISALNGDNLVINEVYIGERIEWVELYNNSSAPVNLEGYIIANSMKEDTISGIIEPYSFFLISSYSIFPQALSYTTRDRNIGNGLKREADAVLLFDNKGNLLDFVNWGTASPSWKYYRKDFWNSLPGGYRDYARIPNGVDSDSPADWVFGDISTPMRRNEIITGLDPSSWDRIKSLFSKEEK</sequence>
<dbReference type="InterPro" id="IPR036415">
    <property type="entry name" value="Lamin_tail_dom_sf"/>
</dbReference>
<dbReference type="EMBL" id="DRTV01000023">
    <property type="protein sequence ID" value="HHF57845.1"/>
    <property type="molecule type" value="Genomic_DNA"/>
</dbReference>
<organism evidence="2">
    <name type="scientific">candidate division WOR-3 bacterium</name>
    <dbReference type="NCBI Taxonomy" id="2052148"/>
    <lineage>
        <taxon>Bacteria</taxon>
        <taxon>Bacteria division WOR-3</taxon>
    </lineage>
</organism>
<reference evidence="2" key="1">
    <citation type="journal article" date="2020" name="mSystems">
        <title>Genome- and Community-Level Interaction Insights into Carbon Utilization and Element Cycling Functions of Hydrothermarchaeota in Hydrothermal Sediment.</title>
        <authorList>
            <person name="Zhou Z."/>
            <person name="Liu Y."/>
            <person name="Xu W."/>
            <person name="Pan J."/>
            <person name="Luo Z.H."/>
            <person name="Li M."/>
        </authorList>
    </citation>
    <scope>NUCLEOTIDE SEQUENCE [LARGE SCALE GENOMIC DNA]</scope>
    <source>
        <strain evidence="2">HyVt-94</strain>
    </source>
</reference>
<comment type="caution">
    <text evidence="2">The sequence shown here is derived from an EMBL/GenBank/DDBJ whole genome shotgun (WGS) entry which is preliminary data.</text>
</comment>
<dbReference type="PROSITE" id="PS51841">
    <property type="entry name" value="LTD"/>
    <property type="match status" value="1"/>
</dbReference>
<dbReference type="Proteomes" id="UP000886014">
    <property type="component" value="Unassembled WGS sequence"/>
</dbReference>
<evidence type="ECO:0000259" key="1">
    <source>
        <dbReference type="PROSITE" id="PS51841"/>
    </source>
</evidence>